<dbReference type="Proteomes" id="UP000708208">
    <property type="component" value="Unassembled WGS sequence"/>
</dbReference>
<name>A0A8J2KL72_9HEXA</name>
<feature type="non-terminal residue" evidence="3">
    <location>
        <position position="1"/>
    </location>
</feature>
<gene>
    <name evidence="3" type="ORF">AFUS01_LOCUS30461</name>
</gene>
<sequence length="149" mass="16408">DGLILWFDYGLLHLYEPLDFNKYVKPADFPVIGGDLPTISCVITGWGRTEEGKEPVFPPELREASVSVLPSLSCKYQHSTILCLTSGACWYDWGAPVTCTGVLGKQMVIGYATAVFKRCTQTVISSVVSLPLAWLDIIFGEAKDKCRSK</sequence>
<feature type="domain" description="Peptidase S1" evidence="2">
    <location>
        <begin position="8"/>
        <end position="140"/>
    </location>
</feature>
<dbReference type="PANTHER" id="PTHR24250:SF27">
    <property type="entry name" value="ELASTASE 2 LIKE"/>
    <property type="match status" value="1"/>
</dbReference>
<dbReference type="AlphaFoldDB" id="A0A8J2KL72"/>
<dbReference type="Pfam" id="PF00089">
    <property type="entry name" value="Trypsin"/>
    <property type="match status" value="1"/>
</dbReference>
<evidence type="ECO:0000313" key="3">
    <source>
        <dbReference type="EMBL" id="CAG7820051.1"/>
    </source>
</evidence>
<evidence type="ECO:0000313" key="4">
    <source>
        <dbReference type="Proteomes" id="UP000708208"/>
    </source>
</evidence>
<organism evidence="3 4">
    <name type="scientific">Allacma fusca</name>
    <dbReference type="NCBI Taxonomy" id="39272"/>
    <lineage>
        <taxon>Eukaryota</taxon>
        <taxon>Metazoa</taxon>
        <taxon>Ecdysozoa</taxon>
        <taxon>Arthropoda</taxon>
        <taxon>Hexapoda</taxon>
        <taxon>Collembola</taxon>
        <taxon>Symphypleona</taxon>
        <taxon>Sminthuridae</taxon>
        <taxon>Allacma</taxon>
    </lineage>
</organism>
<dbReference type="PROSITE" id="PS50240">
    <property type="entry name" value="TRYPSIN_DOM"/>
    <property type="match status" value="1"/>
</dbReference>
<protein>
    <recommendedName>
        <fullName evidence="2">Peptidase S1 domain-containing protein</fullName>
    </recommendedName>
</protein>
<keyword evidence="1" id="KW-1015">Disulfide bond</keyword>
<keyword evidence="4" id="KW-1185">Reference proteome</keyword>
<dbReference type="PANTHER" id="PTHR24250">
    <property type="entry name" value="CHYMOTRYPSIN-RELATED"/>
    <property type="match status" value="1"/>
</dbReference>
<evidence type="ECO:0000259" key="2">
    <source>
        <dbReference type="PROSITE" id="PS50240"/>
    </source>
</evidence>
<accession>A0A8J2KL72</accession>
<reference evidence="3" key="1">
    <citation type="submission" date="2021-06" db="EMBL/GenBank/DDBJ databases">
        <authorList>
            <person name="Hodson N. C."/>
            <person name="Mongue J. A."/>
            <person name="Jaron S. K."/>
        </authorList>
    </citation>
    <scope>NUCLEOTIDE SEQUENCE</scope>
</reference>
<proteinExistence type="predicted"/>
<evidence type="ECO:0000256" key="1">
    <source>
        <dbReference type="ARBA" id="ARBA00023157"/>
    </source>
</evidence>
<dbReference type="InterPro" id="IPR001254">
    <property type="entry name" value="Trypsin_dom"/>
</dbReference>
<comment type="caution">
    <text evidence="3">The sequence shown here is derived from an EMBL/GenBank/DDBJ whole genome shotgun (WGS) entry which is preliminary data.</text>
</comment>
<dbReference type="GO" id="GO:0004252">
    <property type="term" value="F:serine-type endopeptidase activity"/>
    <property type="evidence" value="ECO:0007669"/>
    <property type="project" value="InterPro"/>
</dbReference>
<dbReference type="GO" id="GO:0006508">
    <property type="term" value="P:proteolysis"/>
    <property type="evidence" value="ECO:0007669"/>
    <property type="project" value="InterPro"/>
</dbReference>
<dbReference type="EMBL" id="CAJVCH010468008">
    <property type="protein sequence ID" value="CAG7820051.1"/>
    <property type="molecule type" value="Genomic_DNA"/>
</dbReference>